<dbReference type="Pfam" id="PF20057">
    <property type="entry name" value="DUF6456"/>
    <property type="match status" value="1"/>
</dbReference>
<organism evidence="3 4">
    <name type="scientific">Rhizobium setariae</name>
    <dbReference type="NCBI Taxonomy" id="2801340"/>
    <lineage>
        <taxon>Bacteria</taxon>
        <taxon>Pseudomonadati</taxon>
        <taxon>Pseudomonadota</taxon>
        <taxon>Alphaproteobacteria</taxon>
        <taxon>Hyphomicrobiales</taxon>
        <taxon>Rhizobiaceae</taxon>
        <taxon>Rhizobium/Agrobacterium group</taxon>
        <taxon>Rhizobium</taxon>
    </lineage>
</organism>
<feature type="region of interest" description="Disordered" evidence="1">
    <location>
        <begin position="236"/>
        <end position="261"/>
    </location>
</feature>
<gene>
    <name evidence="3" type="ORF">JJB09_03060</name>
</gene>
<feature type="compositionally biased region" description="Basic and acidic residues" evidence="1">
    <location>
        <begin position="250"/>
        <end position="261"/>
    </location>
</feature>
<reference evidence="3" key="1">
    <citation type="submission" date="2021-01" db="EMBL/GenBank/DDBJ databases">
        <title>Rhizobium sp. strain KVB221 16S ribosomal RNA gene Genome sequencing and assembly.</title>
        <authorList>
            <person name="Kang M."/>
        </authorList>
    </citation>
    <scope>NUCLEOTIDE SEQUENCE</scope>
    <source>
        <strain evidence="3">KVB221</strain>
    </source>
</reference>
<proteinExistence type="predicted"/>
<keyword evidence="4" id="KW-1185">Reference proteome</keyword>
<comment type="caution">
    <text evidence="3">The sequence shown here is derived from an EMBL/GenBank/DDBJ whole genome shotgun (WGS) entry which is preliminary data.</text>
</comment>
<dbReference type="InterPro" id="IPR045599">
    <property type="entry name" value="DUF6456"/>
</dbReference>
<evidence type="ECO:0000259" key="2">
    <source>
        <dbReference type="Pfam" id="PF20057"/>
    </source>
</evidence>
<dbReference type="EMBL" id="JAEQNC010000002">
    <property type="protein sequence ID" value="MBL0370998.1"/>
    <property type="molecule type" value="Genomic_DNA"/>
</dbReference>
<name>A0A936YK05_9HYPH</name>
<feature type="domain" description="DUF6456" evidence="2">
    <location>
        <begin position="102"/>
        <end position="238"/>
    </location>
</feature>
<protein>
    <recommendedName>
        <fullName evidence="2">DUF6456 domain-containing protein</fullName>
    </recommendedName>
</protein>
<feature type="compositionally biased region" description="Basic residues" evidence="1">
    <location>
        <begin position="236"/>
        <end position="246"/>
    </location>
</feature>
<evidence type="ECO:0000256" key="1">
    <source>
        <dbReference type="SAM" id="MobiDB-lite"/>
    </source>
</evidence>
<evidence type="ECO:0000313" key="4">
    <source>
        <dbReference type="Proteomes" id="UP000633219"/>
    </source>
</evidence>
<dbReference type="Proteomes" id="UP000633219">
    <property type="component" value="Unassembled WGS sequence"/>
</dbReference>
<evidence type="ECO:0000313" key="3">
    <source>
        <dbReference type="EMBL" id="MBL0370998.1"/>
    </source>
</evidence>
<dbReference type="RefSeq" id="WP_201652945.1">
    <property type="nucleotide sequence ID" value="NZ_JAEQNC010000002.1"/>
</dbReference>
<accession>A0A936YK05</accession>
<sequence length="261" mass="28775">MNKEIARLLRFIGSAGCRIEARPDGKCRLARPGRGELVLAGTVIAEAATRGLVLVRDAKLFATSEARPYLRRFLAAREEAFLDQHRSIEVVRIADADGARHVRLNSSASPLAALSRLRDGTGKVWFSTDALSAGDRLAQDFQFANLQPKITPSYEPRLGNRTRAAPGAGVEMKDSVLAARLRVSRAVEAMGPELAGVALDVCCFEKGLETVERERQWPARSAKLMLKTALQQLHRHYNPAPRRTRQSHAWGDEGYRPDLVG</sequence>
<dbReference type="AlphaFoldDB" id="A0A936YK05"/>